<dbReference type="SUPFAM" id="SSF52047">
    <property type="entry name" value="RNI-like"/>
    <property type="match status" value="1"/>
</dbReference>
<keyword evidence="2" id="KW-1185">Reference proteome</keyword>
<comment type="caution">
    <text evidence="1">The sequence shown here is derived from an EMBL/GenBank/DDBJ whole genome shotgun (WGS) entry which is preliminary data.</text>
</comment>
<sequence length="468" mass="52685">MDVVWRRLPTVDHLIRVLPENTRGRKLERQLTIVKAPSRADWQRFDFYARRVQELEYWLEVDDCGDVGPEVDWDSVIRHYPGDHLLPNLRVFRSDQGFMHEFYSLAIRSPVRLLYLDYMWLDGEVSLAGNLEQCADTLQTLTIMTVGWEPSPISDSISRAISRCSALISLYVDSLLPETIRHLSQLPSLTSLHFALERGELYATKLAFPALEDLGVTTQYKSPALLVSFLENLAAPNLRELEIDYDAEEATHVHGIPTLREKDFAHAMHVEAVLLAAATFPSLISIKYSFDIHPERSPSPPHICSSSVLRPLLALRNLETVKLSQVPLHLMAGDIDVVAQAWPKLRTLRLGDSVNQAYSSVEVQHLLPLVRFCPDLEDLGLPLLVPKGWTCATARPPFGESRSRLKALHVSNAGIEFSARAAAFLASVFPDAVLYGFSHSDGTVFRLRETKDAFVEVMKSELSRREGI</sequence>
<accession>A0A9P3GM14</accession>
<dbReference type="Proteomes" id="UP000703269">
    <property type="component" value="Unassembled WGS sequence"/>
</dbReference>
<dbReference type="Gene3D" id="3.80.10.10">
    <property type="entry name" value="Ribonuclease Inhibitor"/>
    <property type="match status" value="1"/>
</dbReference>
<dbReference type="InterPro" id="IPR032675">
    <property type="entry name" value="LRR_dom_sf"/>
</dbReference>
<dbReference type="AlphaFoldDB" id="A0A9P3GM14"/>
<reference evidence="1 2" key="1">
    <citation type="submission" date="2021-08" db="EMBL/GenBank/DDBJ databases">
        <title>Draft Genome Sequence of Phanerochaete sordida strain YK-624.</title>
        <authorList>
            <person name="Mori T."/>
            <person name="Dohra H."/>
            <person name="Suzuki T."/>
            <person name="Kawagishi H."/>
            <person name="Hirai H."/>
        </authorList>
    </citation>
    <scope>NUCLEOTIDE SEQUENCE [LARGE SCALE GENOMIC DNA]</scope>
    <source>
        <strain evidence="1 2">YK-624</strain>
    </source>
</reference>
<organism evidence="1 2">
    <name type="scientific">Phanerochaete sordida</name>
    <dbReference type="NCBI Taxonomy" id="48140"/>
    <lineage>
        <taxon>Eukaryota</taxon>
        <taxon>Fungi</taxon>
        <taxon>Dikarya</taxon>
        <taxon>Basidiomycota</taxon>
        <taxon>Agaricomycotina</taxon>
        <taxon>Agaricomycetes</taxon>
        <taxon>Polyporales</taxon>
        <taxon>Phanerochaetaceae</taxon>
        <taxon>Phanerochaete</taxon>
    </lineage>
</organism>
<dbReference type="EMBL" id="BPQB01000072">
    <property type="protein sequence ID" value="GJE97476.1"/>
    <property type="molecule type" value="Genomic_DNA"/>
</dbReference>
<gene>
    <name evidence="1" type="ORF">PsYK624_136970</name>
</gene>
<dbReference type="OrthoDB" id="2757320at2759"/>
<proteinExistence type="predicted"/>
<evidence type="ECO:0000313" key="1">
    <source>
        <dbReference type="EMBL" id="GJE97476.1"/>
    </source>
</evidence>
<evidence type="ECO:0008006" key="3">
    <source>
        <dbReference type="Google" id="ProtNLM"/>
    </source>
</evidence>
<name>A0A9P3GM14_9APHY</name>
<evidence type="ECO:0000313" key="2">
    <source>
        <dbReference type="Proteomes" id="UP000703269"/>
    </source>
</evidence>
<protein>
    <recommendedName>
        <fullName evidence="3">F-box domain-containing protein</fullName>
    </recommendedName>
</protein>